<dbReference type="HOGENOM" id="CLU_000495_1_0_1"/>
<dbReference type="GO" id="GO:0034703">
    <property type="term" value="C:cation channel complex"/>
    <property type="evidence" value="ECO:0000318"/>
    <property type="project" value="GO_Central"/>
</dbReference>
<reference evidence="5 6" key="2">
    <citation type="journal article" date="2011" name="PLoS Genet.">
        <title>Caenorhabditis briggsae recombinant inbred line genotypes reveal inter-strain incompatibility and the evolution of recombination.</title>
        <authorList>
            <person name="Ross J.A."/>
            <person name="Koboldt D.C."/>
            <person name="Staisch J.E."/>
            <person name="Chamberlin H.M."/>
            <person name="Gupta B.P."/>
            <person name="Miller R.D."/>
            <person name="Baird S.E."/>
            <person name="Haag E.S."/>
        </authorList>
    </citation>
    <scope>NUCLEOTIDE SEQUENCE [LARGE SCALE GENOMIC DNA]</scope>
    <source>
        <strain evidence="5 6">AF16</strain>
    </source>
</reference>
<feature type="compositionally biased region" description="Polar residues" evidence="1">
    <location>
        <begin position="3401"/>
        <end position="3415"/>
    </location>
</feature>
<feature type="region of interest" description="Disordered" evidence="1">
    <location>
        <begin position="110"/>
        <end position="136"/>
    </location>
</feature>
<feature type="region of interest" description="Disordered" evidence="1">
    <location>
        <begin position="1938"/>
        <end position="1977"/>
    </location>
</feature>
<feature type="region of interest" description="Disordered" evidence="1">
    <location>
        <begin position="592"/>
        <end position="632"/>
    </location>
</feature>
<protein>
    <submittedName>
        <fullName evidence="5">Protein CBR-UNC-80</fullName>
    </submittedName>
</protein>
<feature type="region of interest" description="Disordered" evidence="1">
    <location>
        <begin position="1287"/>
        <end position="1323"/>
    </location>
</feature>
<feature type="compositionally biased region" description="Basic residues" evidence="1">
    <location>
        <begin position="1715"/>
        <end position="1733"/>
    </location>
</feature>
<dbReference type="Proteomes" id="UP000008549">
    <property type="component" value="Unassembled WGS sequence"/>
</dbReference>
<feature type="compositionally biased region" description="Acidic residues" evidence="1">
    <location>
        <begin position="3378"/>
        <end position="3389"/>
    </location>
</feature>
<dbReference type="PANTHER" id="PTHR31781:SF1">
    <property type="entry name" value="PROTEIN UNC-80 HOMOLOG"/>
    <property type="match status" value="1"/>
</dbReference>
<feature type="compositionally biased region" description="Polar residues" evidence="1">
    <location>
        <begin position="1174"/>
        <end position="1183"/>
    </location>
</feature>
<feature type="compositionally biased region" description="Polar residues" evidence="1">
    <location>
        <begin position="1673"/>
        <end position="1682"/>
    </location>
</feature>
<feature type="region of interest" description="Disordered" evidence="1">
    <location>
        <begin position="3333"/>
        <end position="3418"/>
    </location>
</feature>
<dbReference type="PANTHER" id="PTHR31781">
    <property type="entry name" value="UNC80"/>
    <property type="match status" value="1"/>
</dbReference>
<dbReference type="GO" id="GO:0005261">
    <property type="term" value="F:monoatomic cation channel activity"/>
    <property type="evidence" value="ECO:0000318"/>
    <property type="project" value="GO_Central"/>
</dbReference>
<feature type="domain" description="Protein UNC80 C-terminal" evidence="4">
    <location>
        <begin position="2207"/>
        <end position="3321"/>
    </location>
</feature>
<feature type="domain" description="Cation channel complex component UNC80 N-terminal" evidence="2">
    <location>
        <begin position="225"/>
        <end position="411"/>
    </location>
</feature>
<feature type="region of interest" description="Disordered" evidence="1">
    <location>
        <begin position="421"/>
        <end position="458"/>
    </location>
</feature>
<feature type="region of interest" description="Disordered" evidence="1">
    <location>
        <begin position="1136"/>
        <end position="1257"/>
    </location>
</feature>
<feature type="compositionally biased region" description="Polar residues" evidence="1">
    <location>
        <begin position="1203"/>
        <end position="1216"/>
    </location>
</feature>
<dbReference type="Pfam" id="PF15778">
    <property type="entry name" value="UNC80_N"/>
    <property type="match status" value="1"/>
</dbReference>
<dbReference type="GO" id="GO:0055080">
    <property type="term" value="P:monoatomic cation homeostasis"/>
    <property type="evidence" value="ECO:0000318"/>
    <property type="project" value="GO_Central"/>
</dbReference>
<dbReference type="STRING" id="6238.A8X054"/>
<feature type="compositionally biased region" description="Low complexity" evidence="1">
    <location>
        <begin position="1147"/>
        <end position="1161"/>
    </location>
</feature>
<proteinExistence type="predicted"/>
<feature type="compositionally biased region" description="Basic and acidic residues" evidence="1">
    <location>
        <begin position="1938"/>
        <end position="1968"/>
    </location>
</feature>
<evidence type="ECO:0000313" key="5">
    <source>
        <dbReference type="EMBL" id="CAP26014.2"/>
    </source>
</evidence>
<dbReference type="InterPro" id="IPR031542">
    <property type="entry name" value="UNC80_N"/>
</dbReference>
<feature type="region of interest" description="Disordered" evidence="1">
    <location>
        <begin position="3452"/>
        <end position="3473"/>
    </location>
</feature>
<evidence type="ECO:0000259" key="3">
    <source>
        <dbReference type="Pfam" id="PF19424"/>
    </source>
</evidence>
<gene>
    <name evidence="7" type="primary">unc-80</name>
    <name evidence="5" type="synonym">Cbr-unc-80</name>
    <name evidence="7" type="ORF">CBG05555</name>
    <name evidence="5" type="ORF">CBG_05555</name>
</gene>
<feature type="region of interest" description="Disordered" evidence="1">
    <location>
        <begin position="688"/>
        <end position="713"/>
    </location>
</feature>
<evidence type="ECO:0000259" key="2">
    <source>
        <dbReference type="Pfam" id="PF15778"/>
    </source>
</evidence>
<dbReference type="WormBase" id="CBG05555a">
    <property type="protein sequence ID" value="CBP41304"/>
    <property type="gene ID" value="WBGene00027983"/>
    <property type="gene designation" value="Cbr-unc-80"/>
</dbReference>
<feature type="region of interest" description="Disordered" evidence="1">
    <location>
        <begin position="3425"/>
        <end position="3444"/>
    </location>
</feature>
<evidence type="ECO:0000256" key="1">
    <source>
        <dbReference type="SAM" id="MobiDB-lite"/>
    </source>
</evidence>
<feature type="region of interest" description="Disordered" evidence="1">
    <location>
        <begin position="824"/>
        <end position="856"/>
    </location>
</feature>
<evidence type="ECO:0000313" key="6">
    <source>
        <dbReference type="Proteomes" id="UP000008549"/>
    </source>
</evidence>
<feature type="region of interest" description="Disordered" evidence="1">
    <location>
        <begin position="1660"/>
        <end position="1733"/>
    </location>
</feature>
<feature type="compositionally biased region" description="Low complexity" evidence="1">
    <location>
        <begin position="599"/>
        <end position="608"/>
    </location>
</feature>
<sequence length="3520" mass="394574">MRFRQQKHSNSLVSLLLHSLFFSRIRFSEDVDIVFRRSFSFRLHFWVLSYSISVVVEINFKSRAEGETKQNNGAPSNSVGGHERKNVLEIPFKDAPRGVELVRAMIEGAAPLPTEPRGGGGSHGDPRRGRRGRKKGGERVPLFPFYSFPYFLILTAPKAAAGGNRSTAATNHQKVLSHKFCKMHVRYLQHEHTGTVQLLLMPLSTAASFKSAKWTEEEGEGECDSVPLPIQTFLWRQTNPFLGDKIGKLHEASCVTFERVVVQNILHGLSPSLSNALASVSRWKLVRAALPHVIQCCGSLLSANVGEKKLPTSLQKILYILHWMLIDSSAECIESTSTKDDPIPTQSRTLGLFNISTIQLFIYLIAPLADVITEEEVVDNIRLESGLKIWQAIWQFRQPDIWCFSAPVKQRRDELPQITFARRHNPTQSENQGIYLGKDENAARRPSIVPPPKPPRTDAAVLHEKRKLEEEKLKATKKDFVSIEIEQPEKPAHLLIDMTPKGFERTSSIVRSVSEYKTNLCGQKQPKTISRSQTSDAFDVSPTSDSSAKMLEEVDEIKFAENENCSLSAVFFSADQAPLVNLSDICSGFSLEGNGSNGPTTEPTTKTTLYDLEQPSTSGSPPRIPESSMYLSCTSSSSDVPPFVLTRASTTEETGSSCSQQTMIPAVAVPSTSTPVINQTTLTPIMKTNENRRTDHQRMPASQKSISGSTDDELDETAFADPTIASYLDVAVIRALLITHWQEKGVYWALSYIHNRLIEIKAYMIVRKGARQRSNSLPSGERKLSVAPDQFTNPVWDDLKIENKEEGRAHLHVAFNDIERRKSSDNCLAPHPTSNSRRSSLNTLSRRGANRSNPSLNNSIEVLSIRDDAEDDISNISSKSIEKENSKINAVYFPEALGSTNFIEKDGKISATVIVQTVNQVMDRCTGVRQCELALNIADVLLGTPLEQTETFFVQLNIMVFKIYLVLGCPHGCNEGVKSPHGDFLRAKAKAILAGLERVQPEKFKNILNDYVDTYGTQQVIDLLHSITAFCRSELTPSDGRRTSESRVPSYRNTFNEKDKGIEGRIINATYKTLITKISAISAELSLPENMSLQQDVRMLVNFVQEHHGNPFRRVGLSALKDATAKIPTIGITITSSSTSTHHHHPPSSFTPPVQSSSSSPPRRKQPRRHKTSVVRTQSSKSPKSAVRLMIPESQKEDLNGSPGASSQKQGPNDQASLRRGLFKKKEKSGGTTTGNDDSEGDSSPSTPRTVSSMDDGVSPLANTYYKKKSAPKLHFAFGLLKSVKPDMDEETSDNENEEGTSQDSEMPMRRPLRQSSKQVKARLPIDGKGGMRLWGTYVPPPTYIDVKGIFDGARRFAFLLETARPGTFPDAPLIAAIMHLITPLLSSTSWPPVPVPVISVSAIPPCPPPFIKSPVLARAALLLECSNFVSRCNRGQWPEWIRSSHHRTFSLGGALANRGTPSATRRMHSLQRQAGRYFYQWGIQIGEHLAKMLDQSEKKNRKVLQMEDAIEDFFDDGIMNDQTGEKCPTALQFIAVLLLQEITAFLRETFKTIPRSKNSKPQTGNSGWDKLLSHRRWSILSNTFNAQQTGSVNSITEINSSIHLNDKERRISLSAAEEDSPRGSKDAIDEINAVDKKGSVHIAPMSVVRPPSLSARLFSRQSTHEESGGSAQGSTKSTTYVPETGRRIATGRQRLLKRGSPMTAGAQPSLESSHKRKSFRNRKQSKQAHRKRRRNLMEEALRLPNNHPSSIGCGHLVCVPLQTSGATHILSARESLKPTDDGLQSPIESVHPTIVPHSNHGSAHSQQPVALKSSMDDEEQHMLSNLPWIKVLIKFSNSFDLDCTHVGACTAKCFQRVHRQCFRMIEALSTVYGVERNVSTRIDKRKLLADDWQSKQQALRRSIHARQSTAVPRRESAMVGQPEFASKAIKMMLMEKMQQEKEKEKEKEKEEKDALKKQSVEQDRHSEDTEEDVTAPEKNKQMLNYLRSLVLQLVHSPVSSVLKCTLLLNVEQHKQMIGVSWKMLTHEDPHVVAAAASMFIVASVKKSEDALVMIRGALESPEPQERTSGIQRFYTLWRNRYHAWLKMEDGAQASFKVPPPGIDFTLPSPPIGQTQLPVVDPPWMPHLKTKIEELSLKEEEHATSQTIMTMTRTRRKQKQEMVKRAVREAEERQCEQRQLFRLRSASIVSCAAYEPALFHHQQETTEESENVHQHTRHVMPVAQPLFPSALLSVVPQIIELLDDPQVDNNGVSVGDVAKKVIWTCIVEEPQLFLRHFLEKLTNRDRQEVLMSQLRKLVLRFHPLPSQAAHSLLNYLFGFVMHYVRAQCEGSEKAIGMALSICWLLSPNIHGLYFKDLKQTLKKEQCDLKDFLKFQQALMITANVPSAKKIIVHGLDSGSGGIPSQFPVHEDTQFHQILSDSLEFFNIEEDDLNSFYLTDTKTGVIHLPAAYVRDYYFFHRSFYPQLTLVRLTPEVAEKRMKDTAFHQRFIECGKVLLTHNILKYSPQHVIAQRVFFLHDEFTHLPSFPRKSLETCFGMYFGPGGEQLKAMESMHKFVWAKLMSDMFEKMENAFMFADLHLFINVINGIMIMHCEDVLILRRCAATYISISIHFNTLFASQGFFLIMPTLLRCYSQRQTNKVFCGVVEFICRQFYTLHRKPFLLQMCGAIANIIDNSSNDFEINPMRVKAKYWFNLIKKMEEITDEDPLDILGLVPYEKPLKALDLCYRDDPNTFCALTDAMASCICVCAFAPESKRSHHMLLIMQAMLPHMMKRLEEETLASGNSPSAVKHEISQWITMAVEMKALINSCEQLVRGPTRAFDLVNSVSERGKSFVADSPQFFDPPTTNDDENSRPYHLKEKRSTAVAWEAAEVEEQQKEAYRRPRDTLLQLIAVYIETASVRLKELTKLGANLEHAKIPDVLDHKCYVKLGEIALALLKVAPYDLATTTCHGLQKYFQTILPVTDWSIESNRSALNIILRRLDKTMSKIAKRQSFRKRAIWIALSSWVVGICDTLNAFPYIAHLHPLKTITQLCLRMMVGDPCTEDGTSSTALHPTTVLHPTPPPQVFANSVLKLTTIMMQALGQFAFSLDFVTSPEGMGVSSERLEAVLCHVLIPLFLRIPNNPKEQSIIQSKDLTQCLTVMQNAISPPLVKQPAPPLISTSTLTTTFIRGAQDVTGRQGSVSVTDRGHSATVSTHRIVRESICQSIYLGLKVLMLTFGKLLAPMWPRVARIVKDLLAKKPGAPSALAFVDFLLHSNLPIALFILPMIQNKMKQKPGSEQEAAWQVEILEKLDARSHNIIPMSILIVKCNQELQQLREELAMKPIEMARSYTPTMADPHSDSSAASTAPRGGTSRQSIDRRTSVHAKKVLPTMKEDIPEDVEDSDEVGESSGRIIKSPSIPLNKTQQSSRTRSVSGFGMWRSVRRKSRHVSSAEESSEERGSVELHDIGAGAAGAAPGHHSALHEPNRTPNRRSTEALVLPLHESIDTNRHRFVSFSTPKKSHEVSEDVFQITEQHQLV</sequence>
<feature type="domain" description="Protein UNC80 central region" evidence="3">
    <location>
        <begin position="1349"/>
        <end position="1387"/>
    </location>
</feature>
<feature type="compositionally biased region" description="Acidic residues" evidence="1">
    <location>
        <begin position="1288"/>
        <end position="1301"/>
    </location>
</feature>
<dbReference type="OMA" id="GIVNWFR"/>
<evidence type="ECO:0000259" key="4">
    <source>
        <dbReference type="Pfam" id="PF20262"/>
    </source>
</evidence>
<feature type="compositionally biased region" description="Low complexity" evidence="1">
    <location>
        <begin position="833"/>
        <end position="847"/>
    </location>
</feature>
<name>A8X054_CAEBR</name>
<feature type="compositionally biased region" description="Polar residues" evidence="1">
    <location>
        <begin position="1242"/>
        <end position="1253"/>
    </location>
</feature>
<keyword evidence="6" id="KW-1185">Reference proteome</keyword>
<feature type="compositionally biased region" description="Basic and acidic residues" evidence="1">
    <location>
        <begin position="689"/>
        <end position="698"/>
    </location>
</feature>
<dbReference type="GO" id="GO:0030424">
    <property type="term" value="C:axon"/>
    <property type="evidence" value="ECO:0000318"/>
    <property type="project" value="GO_Central"/>
</dbReference>
<reference evidence="5 6" key="1">
    <citation type="journal article" date="2003" name="PLoS Biol.">
        <title>The genome sequence of Caenorhabditis briggsae: a platform for comparative genomics.</title>
        <authorList>
            <person name="Stein L.D."/>
            <person name="Bao Z."/>
            <person name="Blasiar D."/>
            <person name="Blumenthal T."/>
            <person name="Brent M.R."/>
            <person name="Chen N."/>
            <person name="Chinwalla A."/>
            <person name="Clarke L."/>
            <person name="Clee C."/>
            <person name="Coghlan A."/>
            <person name="Coulson A."/>
            <person name="D'Eustachio P."/>
            <person name="Fitch D.H."/>
            <person name="Fulton L.A."/>
            <person name="Fulton R.E."/>
            <person name="Griffiths-Jones S."/>
            <person name="Harris T.W."/>
            <person name="Hillier L.W."/>
            <person name="Kamath R."/>
            <person name="Kuwabara P.E."/>
            <person name="Mardis E.R."/>
            <person name="Marra M.A."/>
            <person name="Miner T.L."/>
            <person name="Minx P."/>
            <person name="Mullikin J.C."/>
            <person name="Plumb R.W."/>
            <person name="Rogers J."/>
            <person name="Schein J.E."/>
            <person name="Sohrmann M."/>
            <person name="Spieth J."/>
            <person name="Stajich J.E."/>
            <person name="Wei C."/>
            <person name="Willey D."/>
            <person name="Wilson R.K."/>
            <person name="Durbin R."/>
            <person name="Waterston R.H."/>
        </authorList>
    </citation>
    <scope>NUCLEOTIDE SEQUENCE [LARGE SCALE GENOMIC DNA]</scope>
    <source>
        <strain evidence="5 6">AF16</strain>
    </source>
</reference>
<feature type="compositionally biased region" description="Basic residues" evidence="1">
    <location>
        <begin position="1162"/>
        <end position="1173"/>
    </location>
</feature>
<feature type="compositionally biased region" description="Polar residues" evidence="1">
    <location>
        <begin position="700"/>
        <end position="709"/>
    </location>
</feature>
<dbReference type="FunCoup" id="A8X054">
    <property type="interactions" value="632"/>
</dbReference>
<dbReference type="Pfam" id="PF20262">
    <property type="entry name" value="UNC80_C"/>
    <property type="match status" value="1"/>
</dbReference>
<dbReference type="eggNOG" id="ENOG502QSTP">
    <property type="taxonomic scope" value="Eukaryota"/>
</dbReference>
<evidence type="ECO:0000313" key="7">
    <source>
        <dbReference type="WormBase" id="CBG05555a"/>
    </source>
</evidence>
<organism evidence="5 6">
    <name type="scientific">Caenorhabditis briggsae</name>
    <dbReference type="NCBI Taxonomy" id="6238"/>
    <lineage>
        <taxon>Eukaryota</taxon>
        <taxon>Metazoa</taxon>
        <taxon>Ecdysozoa</taxon>
        <taxon>Nematoda</taxon>
        <taxon>Chromadorea</taxon>
        <taxon>Rhabditida</taxon>
        <taxon>Rhabditina</taxon>
        <taxon>Rhabditomorpha</taxon>
        <taxon>Rhabditoidea</taxon>
        <taxon>Rhabditidae</taxon>
        <taxon>Peloderinae</taxon>
        <taxon>Caenorhabditis</taxon>
    </lineage>
</organism>
<dbReference type="EMBL" id="HE601419">
    <property type="protein sequence ID" value="CAP26014.2"/>
    <property type="molecule type" value="Genomic_DNA"/>
</dbReference>
<dbReference type="InterPro" id="IPR046460">
    <property type="entry name" value="UNC80_C"/>
</dbReference>
<accession>A8X054</accession>
<dbReference type="Pfam" id="PF19424">
    <property type="entry name" value="UNC80"/>
    <property type="match status" value="1"/>
</dbReference>
<dbReference type="InParanoid" id="A8X054"/>
<dbReference type="InterPro" id="IPR045852">
    <property type="entry name" value="UNC80_central"/>
</dbReference>